<proteinExistence type="predicted"/>
<dbReference type="KEGG" id="otr:OTERR_05990"/>
<dbReference type="SUPFAM" id="SSF46785">
    <property type="entry name" value="Winged helix' DNA-binding domain"/>
    <property type="match status" value="1"/>
</dbReference>
<dbReference type="PANTHER" id="PTHR33154">
    <property type="entry name" value="TRANSCRIPTIONAL REGULATOR, ARSR FAMILY"/>
    <property type="match status" value="1"/>
</dbReference>
<dbReference type="EMBL" id="CP022579">
    <property type="protein sequence ID" value="QEL64075.1"/>
    <property type="molecule type" value="Genomic_DNA"/>
</dbReference>
<evidence type="ECO:0000256" key="1">
    <source>
        <dbReference type="ARBA" id="ARBA00023015"/>
    </source>
</evidence>
<evidence type="ECO:0000256" key="3">
    <source>
        <dbReference type="ARBA" id="ARBA00023163"/>
    </source>
</evidence>
<keyword evidence="6" id="KW-1185">Reference proteome</keyword>
<dbReference type="PANTHER" id="PTHR33154:SF33">
    <property type="entry name" value="TRANSCRIPTIONAL REPRESSOR SDPR"/>
    <property type="match status" value="1"/>
</dbReference>
<evidence type="ECO:0000259" key="4">
    <source>
        <dbReference type="PROSITE" id="PS50987"/>
    </source>
</evidence>
<keyword evidence="2" id="KW-0238">DNA-binding</keyword>
<dbReference type="InterPro" id="IPR001845">
    <property type="entry name" value="HTH_ArsR_DNA-bd_dom"/>
</dbReference>
<dbReference type="Proteomes" id="UP000323671">
    <property type="component" value="Chromosome"/>
</dbReference>
<name>A0A5C1E5Y9_9RHOO</name>
<keyword evidence="3" id="KW-0804">Transcription</keyword>
<evidence type="ECO:0000313" key="5">
    <source>
        <dbReference type="EMBL" id="QEL64075.1"/>
    </source>
</evidence>
<dbReference type="Pfam" id="PF01022">
    <property type="entry name" value="HTH_5"/>
    <property type="match status" value="1"/>
</dbReference>
<dbReference type="InterPro" id="IPR011991">
    <property type="entry name" value="ArsR-like_HTH"/>
</dbReference>
<dbReference type="NCBIfam" id="NF033788">
    <property type="entry name" value="HTH_metalloreg"/>
    <property type="match status" value="1"/>
</dbReference>
<dbReference type="AlphaFoldDB" id="A0A5C1E5Y9"/>
<dbReference type="PROSITE" id="PS50987">
    <property type="entry name" value="HTH_ARSR_2"/>
    <property type="match status" value="1"/>
</dbReference>
<keyword evidence="1" id="KW-0805">Transcription regulation</keyword>
<dbReference type="PRINTS" id="PR00778">
    <property type="entry name" value="HTHARSR"/>
</dbReference>
<accession>A0A5C1E5Y9</accession>
<protein>
    <recommendedName>
        <fullName evidence="4">HTH arsR-type domain-containing protein</fullName>
    </recommendedName>
</protein>
<reference evidence="5 6" key="1">
    <citation type="submission" date="2017-07" db="EMBL/GenBank/DDBJ databases">
        <title>Complete genome sequence of Oryzomicrobium terrae TPP412.</title>
        <authorList>
            <person name="Chiu L.-W."/>
            <person name="Lo K.-J."/>
            <person name="Tsai Y.-M."/>
            <person name="Lin S.-S."/>
            <person name="Kuo C.-H."/>
            <person name="Liu C.-T."/>
        </authorList>
    </citation>
    <scope>NUCLEOTIDE SEQUENCE [LARGE SCALE GENOMIC DNA]</scope>
    <source>
        <strain evidence="5 6">TPP412</strain>
    </source>
</reference>
<dbReference type="InterPro" id="IPR051081">
    <property type="entry name" value="HTH_MetalResp_TranReg"/>
</dbReference>
<feature type="domain" description="HTH arsR-type" evidence="4">
    <location>
        <begin position="8"/>
        <end position="103"/>
    </location>
</feature>
<dbReference type="SMART" id="SM00418">
    <property type="entry name" value="HTH_ARSR"/>
    <property type="match status" value="1"/>
</dbReference>
<dbReference type="Gene3D" id="1.10.10.10">
    <property type="entry name" value="Winged helix-like DNA-binding domain superfamily/Winged helix DNA-binding domain"/>
    <property type="match status" value="1"/>
</dbReference>
<evidence type="ECO:0000313" key="6">
    <source>
        <dbReference type="Proteomes" id="UP000323671"/>
    </source>
</evidence>
<dbReference type="CDD" id="cd00090">
    <property type="entry name" value="HTH_ARSR"/>
    <property type="match status" value="1"/>
</dbReference>
<organism evidence="5 6">
    <name type="scientific">Oryzomicrobium terrae</name>
    <dbReference type="NCBI Taxonomy" id="1735038"/>
    <lineage>
        <taxon>Bacteria</taxon>
        <taxon>Pseudomonadati</taxon>
        <taxon>Pseudomonadota</taxon>
        <taxon>Betaproteobacteria</taxon>
        <taxon>Rhodocyclales</taxon>
        <taxon>Rhodocyclaceae</taxon>
        <taxon>Oryzomicrobium</taxon>
    </lineage>
</organism>
<sequence>MKSDYTQALPPEWRGMSKVFTALGDEHRQRMLLLFEKGERLNVGQIAEASTLTRSTVSHHLKILREAEVLGSEKVGKEVFFWINRPFLEETLGNVLDYVRNEA</sequence>
<dbReference type="InterPro" id="IPR036390">
    <property type="entry name" value="WH_DNA-bd_sf"/>
</dbReference>
<dbReference type="RefSeq" id="WP_149424815.1">
    <property type="nucleotide sequence ID" value="NZ_CP022579.1"/>
</dbReference>
<gene>
    <name evidence="5" type="ORF">OTERR_05990</name>
</gene>
<evidence type="ECO:0000256" key="2">
    <source>
        <dbReference type="ARBA" id="ARBA00023125"/>
    </source>
</evidence>
<dbReference type="InterPro" id="IPR036388">
    <property type="entry name" value="WH-like_DNA-bd_sf"/>
</dbReference>
<dbReference type="GO" id="GO:0003677">
    <property type="term" value="F:DNA binding"/>
    <property type="evidence" value="ECO:0007669"/>
    <property type="project" value="UniProtKB-KW"/>
</dbReference>
<dbReference type="GO" id="GO:0003700">
    <property type="term" value="F:DNA-binding transcription factor activity"/>
    <property type="evidence" value="ECO:0007669"/>
    <property type="project" value="InterPro"/>
</dbReference>